<evidence type="ECO:0000259" key="7">
    <source>
        <dbReference type="Pfam" id="PF25944"/>
    </source>
</evidence>
<evidence type="ECO:0000259" key="5">
    <source>
        <dbReference type="Pfam" id="PF25876"/>
    </source>
</evidence>
<dbReference type="PANTHER" id="PTHR30158:SF10">
    <property type="entry name" value="CATION EFFLUX PUMP"/>
    <property type="match status" value="1"/>
</dbReference>
<evidence type="ECO:0000256" key="4">
    <source>
        <dbReference type="SAM" id="SignalP"/>
    </source>
</evidence>
<dbReference type="Gene3D" id="2.40.420.20">
    <property type="match status" value="1"/>
</dbReference>
<sequence length="379" mass="40949">MPKKILLASLMSAALLAGCGQADKANQSAPAPVVQAQAVQLISHQQSKSYIGRMDAVEDTAITAQVTGYLQQRHFKEGQIVEQGQRLYTIEPSSFEAQVASAKAAVTEAEAALKKAELDFQRGENLIKSNNISQSEFDTLTANLLSSRARLEAGFAQLKVAEVNLSYTEIRAPFSGRIADSKASIGDLISPSTGVLTTLVSLDPIFASFSVSERERLVLGMDEVEGDGKAESDEVSVNILLENGKAYDHQGKIDFLGNRIDINTGTLAMRAVVDNPQQRLLPGQHVRVELVQNQPIEVVTVPRRAVQTDLQGDFVMLVSEGNVAERRNVVLGTQVESGVIIRNGLSQNDQVITQGLQRVRNGMPVQVEQANSASEKVES</sequence>
<dbReference type="RefSeq" id="WP_237486041.1">
    <property type="nucleotide sequence ID" value="NZ_CAKLCM010000003.1"/>
</dbReference>
<dbReference type="Gene3D" id="1.10.287.470">
    <property type="entry name" value="Helix hairpin bin"/>
    <property type="match status" value="1"/>
</dbReference>
<feature type="domain" description="Multidrug resistance protein MdtA-like barrel-sandwich hybrid" evidence="6">
    <location>
        <begin position="61"/>
        <end position="191"/>
    </location>
</feature>
<feature type="signal peptide" evidence="4">
    <location>
        <begin position="1"/>
        <end position="24"/>
    </location>
</feature>
<dbReference type="Gene3D" id="2.40.50.100">
    <property type="match status" value="1"/>
</dbReference>
<dbReference type="Pfam" id="PF25876">
    <property type="entry name" value="HH_MFP_RND"/>
    <property type="match status" value="1"/>
</dbReference>
<evidence type="ECO:0000313" key="10">
    <source>
        <dbReference type="Proteomes" id="UP000838160"/>
    </source>
</evidence>
<evidence type="ECO:0000259" key="6">
    <source>
        <dbReference type="Pfam" id="PF25917"/>
    </source>
</evidence>
<dbReference type="InterPro" id="IPR058637">
    <property type="entry name" value="YknX-like_C"/>
</dbReference>
<dbReference type="PROSITE" id="PS51257">
    <property type="entry name" value="PROKAR_LIPOPROTEIN"/>
    <property type="match status" value="1"/>
</dbReference>
<evidence type="ECO:0000313" key="9">
    <source>
        <dbReference type="EMBL" id="CAH0529391.1"/>
    </source>
</evidence>
<dbReference type="Gene3D" id="2.40.30.170">
    <property type="match status" value="1"/>
</dbReference>
<dbReference type="InterPro" id="IPR006143">
    <property type="entry name" value="RND_pump_MFP"/>
</dbReference>
<dbReference type="SUPFAM" id="SSF111369">
    <property type="entry name" value="HlyD-like secretion proteins"/>
    <property type="match status" value="1"/>
</dbReference>
<feature type="domain" description="Multidrug resistance protein MdtA-like alpha-helical hairpin" evidence="5">
    <location>
        <begin position="99"/>
        <end position="168"/>
    </location>
</feature>
<keyword evidence="4" id="KW-0732">Signal</keyword>
<comment type="caution">
    <text evidence="9">The sequence shown here is derived from an EMBL/GenBank/DDBJ whole genome shotgun (WGS) entry which is preliminary data.</text>
</comment>
<name>A0ABN8DMH4_9VIBR</name>
<keyword evidence="10" id="KW-1185">Reference proteome</keyword>
<feature type="domain" description="Multidrug resistance protein MdtA-like beta-barrel" evidence="7">
    <location>
        <begin position="204"/>
        <end position="290"/>
    </location>
</feature>
<proteinExistence type="inferred from homology"/>
<protein>
    <submittedName>
        <fullName evidence="9">Efflux pump periplasmic linker BepF</fullName>
    </submittedName>
</protein>
<feature type="domain" description="YknX-like C-terminal permuted SH3-like" evidence="8">
    <location>
        <begin position="298"/>
        <end position="367"/>
    </location>
</feature>
<dbReference type="Pfam" id="PF25944">
    <property type="entry name" value="Beta-barrel_RND"/>
    <property type="match status" value="1"/>
</dbReference>
<reference evidence="9" key="1">
    <citation type="submission" date="2021-12" db="EMBL/GenBank/DDBJ databases">
        <authorList>
            <person name="Rodrigo-Torres L."/>
            <person name="Arahal R. D."/>
            <person name="Lucena T."/>
        </authorList>
    </citation>
    <scope>NUCLEOTIDE SEQUENCE</scope>
    <source>
        <strain evidence="9">CECT 8226</strain>
    </source>
</reference>
<dbReference type="Pfam" id="PF25917">
    <property type="entry name" value="BSH_RND"/>
    <property type="match status" value="1"/>
</dbReference>
<comment type="similarity">
    <text evidence="2">Belongs to the membrane fusion protein (MFP) (TC 8.A.1) family.</text>
</comment>
<feature type="coiled-coil region" evidence="3">
    <location>
        <begin position="99"/>
        <end position="126"/>
    </location>
</feature>
<evidence type="ECO:0000256" key="2">
    <source>
        <dbReference type="ARBA" id="ARBA00009477"/>
    </source>
</evidence>
<dbReference type="NCBIfam" id="TIGR01730">
    <property type="entry name" value="RND_mfp"/>
    <property type="match status" value="1"/>
</dbReference>
<dbReference type="InterPro" id="IPR058624">
    <property type="entry name" value="MdtA-like_HH"/>
</dbReference>
<feature type="chain" id="PRO_5046963758" evidence="4">
    <location>
        <begin position="25"/>
        <end position="379"/>
    </location>
</feature>
<keyword evidence="3" id="KW-0175">Coiled coil</keyword>
<evidence type="ECO:0000259" key="8">
    <source>
        <dbReference type="Pfam" id="PF25989"/>
    </source>
</evidence>
<evidence type="ECO:0000256" key="3">
    <source>
        <dbReference type="SAM" id="Coils"/>
    </source>
</evidence>
<dbReference type="EMBL" id="CAKLCM010000003">
    <property type="protein sequence ID" value="CAH0529391.1"/>
    <property type="molecule type" value="Genomic_DNA"/>
</dbReference>
<comment type="subcellular location">
    <subcellularLocation>
        <location evidence="1">Cell inner membrane</location>
        <topology evidence="1">Lipid-anchor</topology>
    </subcellularLocation>
</comment>
<evidence type="ECO:0000256" key="1">
    <source>
        <dbReference type="ARBA" id="ARBA00004519"/>
    </source>
</evidence>
<dbReference type="Proteomes" id="UP000838160">
    <property type="component" value="Unassembled WGS sequence"/>
</dbReference>
<dbReference type="InterPro" id="IPR058626">
    <property type="entry name" value="MdtA-like_b-barrel"/>
</dbReference>
<dbReference type="InterPro" id="IPR058625">
    <property type="entry name" value="MdtA-like_BSH"/>
</dbReference>
<dbReference type="PANTHER" id="PTHR30158">
    <property type="entry name" value="ACRA/E-RELATED COMPONENT OF DRUG EFFLUX TRANSPORTER"/>
    <property type="match status" value="1"/>
</dbReference>
<organism evidence="9 10">
    <name type="scientific">Vibrio hippocampi</name>
    <dbReference type="NCBI Taxonomy" id="654686"/>
    <lineage>
        <taxon>Bacteria</taxon>
        <taxon>Pseudomonadati</taxon>
        <taxon>Pseudomonadota</taxon>
        <taxon>Gammaproteobacteria</taxon>
        <taxon>Vibrionales</taxon>
        <taxon>Vibrionaceae</taxon>
        <taxon>Vibrio</taxon>
    </lineage>
</organism>
<gene>
    <name evidence="9" type="primary">bepF_2</name>
    <name evidence="9" type="ORF">VHP8226_03196</name>
</gene>
<accession>A0ABN8DMH4</accession>
<dbReference type="Pfam" id="PF25989">
    <property type="entry name" value="YknX_C"/>
    <property type="match status" value="1"/>
</dbReference>